<dbReference type="InterPro" id="IPR020556">
    <property type="entry name" value="Amidase_CS"/>
</dbReference>
<comment type="caution">
    <text evidence="2">The sequence shown here is derived from an EMBL/GenBank/DDBJ whole genome shotgun (WGS) entry which is preliminary data.</text>
</comment>
<dbReference type="Gene3D" id="3.90.1300.10">
    <property type="entry name" value="Amidase signature (AS) domain"/>
    <property type="match status" value="1"/>
</dbReference>
<dbReference type="Pfam" id="PF01425">
    <property type="entry name" value="Amidase"/>
    <property type="match status" value="1"/>
</dbReference>
<dbReference type="SUPFAM" id="SSF75304">
    <property type="entry name" value="Amidase signature (AS) enzymes"/>
    <property type="match status" value="1"/>
</dbReference>
<accession>A0A5M7C4Y6</accession>
<dbReference type="PANTHER" id="PTHR11895">
    <property type="entry name" value="TRANSAMIDASE"/>
    <property type="match status" value="1"/>
</dbReference>
<dbReference type="InterPro" id="IPR023631">
    <property type="entry name" value="Amidase_dom"/>
</dbReference>
<organism evidence="2 3">
    <name type="scientific">Saccharopolyspora hirsuta</name>
    <dbReference type="NCBI Taxonomy" id="1837"/>
    <lineage>
        <taxon>Bacteria</taxon>
        <taxon>Bacillati</taxon>
        <taxon>Actinomycetota</taxon>
        <taxon>Actinomycetes</taxon>
        <taxon>Pseudonocardiales</taxon>
        <taxon>Pseudonocardiaceae</taxon>
        <taxon>Saccharopolyspora</taxon>
    </lineage>
</organism>
<dbReference type="InterPro" id="IPR036928">
    <property type="entry name" value="AS_sf"/>
</dbReference>
<dbReference type="PROSITE" id="PS00571">
    <property type="entry name" value="AMIDASES"/>
    <property type="match status" value="1"/>
</dbReference>
<sequence length="464" mass="48100">MIFGSVVEAGRALRAGATTSTALVEGCQAVADELDEALGVYLTRFREPALAAAQRADEELAAGVDRGPLHGIPLGIKDLIAVAEGPTTAQSLVLGDWGRGVDAAVVSRLKAAGAVITGKTTTMEFGCGIPDGTKPFPTPRNPWAPERWAGGSSSGTASGVAAGMFLAGLGSDTAGSIRMPAAFCGVSGLLPTFGRVPRSGCVPLAHSVDRVGPLARTARDCALLLEVISGADQGDPDSMRWSFESPDFDADLTGLRIGVVRDVPDGADPALPEAFDRAIAVLADLGAEICEVVLPYWSEMVAAVVVSVTSEGLAHHRGDLRTRWGDYFTAARGLLAAGALASGADYVQAQRARRFAQGAVDELFREVDVIACPTAVIGAPLLAELANDAGQQDDDELFAKIRTPYWNAVANPVLAIPVGATADGRPLSVQLAGAVRDEATVLRVGAAFQTCTNWHERRPGRVAG</sequence>
<dbReference type="OrthoDB" id="182039at2"/>
<gene>
    <name evidence="2" type="ORF">F1721_04820</name>
</gene>
<protein>
    <submittedName>
        <fullName evidence="2">Amidase</fullName>
    </submittedName>
</protein>
<dbReference type="PANTHER" id="PTHR11895:SF176">
    <property type="entry name" value="AMIDASE AMID-RELATED"/>
    <property type="match status" value="1"/>
</dbReference>
<evidence type="ECO:0000259" key="1">
    <source>
        <dbReference type="Pfam" id="PF01425"/>
    </source>
</evidence>
<name>A0A5M7C4Y6_SACHI</name>
<dbReference type="InterPro" id="IPR000120">
    <property type="entry name" value="Amidase"/>
</dbReference>
<evidence type="ECO:0000313" key="2">
    <source>
        <dbReference type="EMBL" id="KAA5837139.1"/>
    </source>
</evidence>
<dbReference type="GO" id="GO:0003824">
    <property type="term" value="F:catalytic activity"/>
    <property type="evidence" value="ECO:0007669"/>
    <property type="project" value="InterPro"/>
</dbReference>
<dbReference type="Proteomes" id="UP000323946">
    <property type="component" value="Unassembled WGS sequence"/>
</dbReference>
<dbReference type="EMBL" id="VWPH01000002">
    <property type="protein sequence ID" value="KAA5837139.1"/>
    <property type="molecule type" value="Genomic_DNA"/>
</dbReference>
<dbReference type="RefSeq" id="WP_150065303.1">
    <property type="nucleotide sequence ID" value="NZ_JBEPDJ010000011.1"/>
</dbReference>
<dbReference type="AlphaFoldDB" id="A0A5M7C4Y6"/>
<reference evidence="2 3" key="1">
    <citation type="submission" date="2019-09" db="EMBL/GenBank/DDBJ databases">
        <title>Draft genome sequence of the thermophilic Saccharopolyspora hirsuta VKM Ac-666T.</title>
        <authorList>
            <person name="Lobastova T.G."/>
            <person name="Fokina V."/>
            <person name="Bragin E.Y."/>
            <person name="Shtratnikova V.Y."/>
            <person name="Starodumova I.P."/>
            <person name="Tarlachkov S.V."/>
            <person name="Donova M.V."/>
        </authorList>
    </citation>
    <scope>NUCLEOTIDE SEQUENCE [LARGE SCALE GENOMIC DNA]</scope>
    <source>
        <strain evidence="2 3">VKM Ac-666</strain>
    </source>
</reference>
<proteinExistence type="predicted"/>
<dbReference type="SMR" id="A0A5M7C4Y6"/>
<feature type="domain" description="Amidase" evidence="1">
    <location>
        <begin position="23"/>
        <end position="442"/>
    </location>
</feature>
<keyword evidence="3" id="KW-1185">Reference proteome</keyword>
<evidence type="ECO:0000313" key="3">
    <source>
        <dbReference type="Proteomes" id="UP000323946"/>
    </source>
</evidence>